<proteinExistence type="predicted"/>
<dbReference type="EMBL" id="JACIDK010000001">
    <property type="protein sequence ID" value="MBB3889470.1"/>
    <property type="molecule type" value="Genomic_DNA"/>
</dbReference>
<feature type="domain" description="Bacteriophage T5 Orf172 DNA-binding" evidence="1">
    <location>
        <begin position="25"/>
        <end position="99"/>
    </location>
</feature>
<name>A0A839ZW00_9CAUL</name>
<evidence type="ECO:0000313" key="3">
    <source>
        <dbReference type="Proteomes" id="UP000530564"/>
    </source>
</evidence>
<sequence>MAEIIDGVVVVREPSKERVVYFVQAQELRLIKIGVCDRPERRLRELANGCPDELTVLGLQYCDDFGRLEEDLHAKFAEDRVRGEWFLPSDRLRRHIQAHARKDRAAIERLDAMVKFPTMRKGRPTKAMMREMGLAGFAKCP</sequence>
<organism evidence="2 3">
    <name type="scientific">Phenylobacterium haematophilum</name>
    <dbReference type="NCBI Taxonomy" id="98513"/>
    <lineage>
        <taxon>Bacteria</taxon>
        <taxon>Pseudomonadati</taxon>
        <taxon>Pseudomonadota</taxon>
        <taxon>Alphaproteobacteria</taxon>
        <taxon>Caulobacterales</taxon>
        <taxon>Caulobacteraceae</taxon>
        <taxon>Phenylobacterium</taxon>
    </lineage>
</organism>
<reference evidence="2 3" key="1">
    <citation type="submission" date="2020-08" db="EMBL/GenBank/DDBJ databases">
        <title>Genomic Encyclopedia of Type Strains, Phase IV (KMG-IV): sequencing the most valuable type-strain genomes for metagenomic binning, comparative biology and taxonomic classification.</title>
        <authorList>
            <person name="Goeker M."/>
        </authorList>
    </citation>
    <scope>NUCLEOTIDE SEQUENCE [LARGE SCALE GENOMIC DNA]</scope>
    <source>
        <strain evidence="2 3">DSM 21793</strain>
    </source>
</reference>
<dbReference type="SMART" id="SM00974">
    <property type="entry name" value="T5orf172"/>
    <property type="match status" value="1"/>
</dbReference>
<dbReference type="Pfam" id="PF13455">
    <property type="entry name" value="MUG113"/>
    <property type="match status" value="1"/>
</dbReference>
<accession>A0A839ZW00</accession>
<dbReference type="Proteomes" id="UP000530564">
    <property type="component" value="Unassembled WGS sequence"/>
</dbReference>
<dbReference type="RefSeq" id="WP_183769481.1">
    <property type="nucleotide sequence ID" value="NZ_JACIDK010000001.1"/>
</dbReference>
<dbReference type="AlphaFoldDB" id="A0A839ZW00"/>
<dbReference type="InterPro" id="IPR018306">
    <property type="entry name" value="Phage_T5_Orf172_DNA-bd"/>
</dbReference>
<protein>
    <recommendedName>
        <fullName evidence="1">Bacteriophage T5 Orf172 DNA-binding domain-containing protein</fullName>
    </recommendedName>
</protein>
<keyword evidence="3" id="KW-1185">Reference proteome</keyword>
<evidence type="ECO:0000313" key="2">
    <source>
        <dbReference type="EMBL" id="MBB3889470.1"/>
    </source>
</evidence>
<evidence type="ECO:0000259" key="1">
    <source>
        <dbReference type="SMART" id="SM00974"/>
    </source>
</evidence>
<gene>
    <name evidence="2" type="ORF">GGQ61_000167</name>
</gene>
<comment type="caution">
    <text evidence="2">The sequence shown here is derived from an EMBL/GenBank/DDBJ whole genome shotgun (WGS) entry which is preliminary data.</text>
</comment>